<dbReference type="AlphaFoldDB" id="A0A5S4YQN5"/>
<dbReference type="Proteomes" id="UP000324797">
    <property type="component" value="Unassembled WGS sequence"/>
</dbReference>
<organism evidence="1 2">
    <name type="scientific">Bradyrhizobium hipponense</name>
    <dbReference type="NCBI Taxonomy" id="2605638"/>
    <lineage>
        <taxon>Bacteria</taxon>
        <taxon>Pseudomonadati</taxon>
        <taxon>Pseudomonadota</taxon>
        <taxon>Alphaproteobacteria</taxon>
        <taxon>Hyphomicrobiales</taxon>
        <taxon>Nitrobacteraceae</taxon>
        <taxon>Bradyrhizobium</taxon>
    </lineage>
</organism>
<dbReference type="RefSeq" id="WP_148740206.1">
    <property type="nucleotide sequence ID" value="NZ_VSTH01000049.1"/>
</dbReference>
<keyword evidence="2" id="KW-1185">Reference proteome</keyword>
<name>A0A5S4YQN5_9BRAD</name>
<sequence length="82" mass="9199">MWRLRRLVYDGGEWLCSLSRHPDVPIEFDEPAEGRHETRAVAILLSLVEAKRLLAATAPVSVPSVPQVRPVAADPFCCDNFR</sequence>
<accession>A0A5S4YQN5</accession>
<protein>
    <submittedName>
        <fullName evidence="1">Uncharacterized protein</fullName>
    </submittedName>
</protein>
<gene>
    <name evidence="1" type="ORF">FXV83_15130</name>
</gene>
<evidence type="ECO:0000313" key="2">
    <source>
        <dbReference type="Proteomes" id="UP000324797"/>
    </source>
</evidence>
<dbReference type="EMBL" id="VSTH01000049">
    <property type="protein sequence ID" value="TYO65747.1"/>
    <property type="molecule type" value="Genomic_DNA"/>
</dbReference>
<evidence type="ECO:0000313" key="1">
    <source>
        <dbReference type="EMBL" id="TYO65747.1"/>
    </source>
</evidence>
<proteinExistence type="predicted"/>
<comment type="caution">
    <text evidence="1">The sequence shown here is derived from an EMBL/GenBank/DDBJ whole genome shotgun (WGS) entry which is preliminary data.</text>
</comment>
<reference evidence="1 2" key="1">
    <citation type="submission" date="2019-08" db="EMBL/GenBank/DDBJ databases">
        <title>Bradyrhizobium hipponensis sp. nov., a rhizobium isolated from a Lupinus angustifolius root nodule in Tunisia.</title>
        <authorList>
            <person name="Off K."/>
            <person name="Rejili M."/>
            <person name="Mars M."/>
            <person name="Brachmann A."/>
            <person name="Marin M."/>
        </authorList>
    </citation>
    <scope>NUCLEOTIDE SEQUENCE [LARGE SCALE GENOMIC DNA]</scope>
    <source>
        <strain evidence="2">aSej3</strain>
    </source>
</reference>